<dbReference type="InterPro" id="IPR004843">
    <property type="entry name" value="Calcineurin-like_PHP"/>
</dbReference>
<evidence type="ECO:0000259" key="14">
    <source>
        <dbReference type="SMART" id="SM01124"/>
    </source>
</evidence>
<reference evidence="15" key="1">
    <citation type="submission" date="2022-01" db="EMBL/GenBank/DDBJ databases">
        <authorList>
            <person name="King R."/>
        </authorList>
    </citation>
    <scope>NUCLEOTIDE SEQUENCE</scope>
</reference>
<organism evidence="15 16">
    <name type="scientific">Phyllotreta striolata</name>
    <name type="common">Striped flea beetle</name>
    <name type="synonym">Crioceris striolata</name>
    <dbReference type="NCBI Taxonomy" id="444603"/>
    <lineage>
        <taxon>Eukaryota</taxon>
        <taxon>Metazoa</taxon>
        <taxon>Ecdysozoa</taxon>
        <taxon>Arthropoda</taxon>
        <taxon>Hexapoda</taxon>
        <taxon>Insecta</taxon>
        <taxon>Pterygota</taxon>
        <taxon>Neoptera</taxon>
        <taxon>Endopterygota</taxon>
        <taxon>Coleoptera</taxon>
        <taxon>Polyphaga</taxon>
        <taxon>Cucujiformia</taxon>
        <taxon>Chrysomeloidea</taxon>
        <taxon>Chrysomelidae</taxon>
        <taxon>Galerucinae</taxon>
        <taxon>Alticini</taxon>
        <taxon>Phyllotreta</taxon>
    </lineage>
</organism>
<dbReference type="CDD" id="cd00844">
    <property type="entry name" value="MPP_Dbr1_N"/>
    <property type="match status" value="1"/>
</dbReference>
<evidence type="ECO:0000256" key="7">
    <source>
        <dbReference type="ARBA" id="ARBA00022723"/>
    </source>
</evidence>
<dbReference type="InterPro" id="IPR029052">
    <property type="entry name" value="Metallo-depent_PP-like"/>
</dbReference>
<keyword evidence="11" id="KW-0464">Manganese</keyword>
<dbReference type="FunFam" id="3.60.21.10:FF:000035">
    <property type="entry name" value="Lariat debranching enzyme"/>
    <property type="match status" value="1"/>
</dbReference>
<dbReference type="SMART" id="SM01124">
    <property type="entry name" value="DBR1"/>
    <property type="match status" value="1"/>
</dbReference>
<dbReference type="Pfam" id="PF05011">
    <property type="entry name" value="DBR1"/>
    <property type="match status" value="1"/>
</dbReference>
<evidence type="ECO:0000256" key="12">
    <source>
        <dbReference type="ARBA" id="ARBA00023242"/>
    </source>
</evidence>
<evidence type="ECO:0000256" key="13">
    <source>
        <dbReference type="ARBA" id="ARBA00058627"/>
    </source>
</evidence>
<keyword evidence="16" id="KW-1185">Reference proteome</keyword>
<evidence type="ECO:0000256" key="9">
    <source>
        <dbReference type="ARBA" id="ARBA00022833"/>
    </source>
</evidence>
<dbReference type="PANTHER" id="PTHR12849:SF0">
    <property type="entry name" value="LARIAT DEBRANCHING ENZYME"/>
    <property type="match status" value="1"/>
</dbReference>
<evidence type="ECO:0000256" key="10">
    <source>
        <dbReference type="ARBA" id="ARBA00023004"/>
    </source>
</evidence>
<sequence>MKIAIEGCAHGDLENIYDTIYALEQKNGFKVDLLICCGDFQSTRNQSDLMCMAVPPKYRHICTFYKYYSGEKTAPVLTIFIGGNHEASNYLQELPYGGWVAPNIYYLGYAGVINVAGIRIGGISGIFKGNDYLRGHYEIPPYTEQSKRTVYHVRNLEIFRIKQISGKMDIFLSHDWPSDVVKFGNVEQLLKRKPLFREDIDRGELGSKMYNDILYQLKPKYWFSAHLHCKFPALIKHLDDSITKFLALDKCLPKRRFLQIVDIPHNEESKVEISYDIEWLTILYKTNHLLSTRNSFTYMPGPGSGERYDFTPNEEEKNNITKRFNSNLVVPKIYYQTASPYNSDTPSKKTQPAQPVVNPQTTTLCEILSIDDPLAEACKSNGAELNVTVDLNSSISFLDDTVDIEGSLNSPQSVSLRKLSSIHLPDPKLDESDIQPILEDEDTNRSISVSEKIDCEEDKLAEEAINPAEEMVNQAEETANLNSPTPKKFKRRNKELYAGENDQESAFGDSLLLDLNLPGCSS</sequence>
<accession>A0A9N9XN62</accession>
<evidence type="ECO:0000313" key="15">
    <source>
        <dbReference type="EMBL" id="CAG9860614.1"/>
    </source>
</evidence>
<evidence type="ECO:0000256" key="11">
    <source>
        <dbReference type="ARBA" id="ARBA00023211"/>
    </source>
</evidence>
<keyword evidence="7" id="KW-0479">Metal-binding</keyword>
<evidence type="ECO:0000256" key="6">
    <source>
        <dbReference type="ARBA" id="ARBA00022664"/>
    </source>
</evidence>
<comment type="cofactor">
    <cofactor evidence="2">
        <name>Zn(2+)</name>
        <dbReference type="ChEBI" id="CHEBI:29105"/>
    </cofactor>
</comment>
<keyword evidence="9" id="KW-0862">Zinc</keyword>
<evidence type="ECO:0000256" key="4">
    <source>
        <dbReference type="ARBA" id="ARBA00004123"/>
    </source>
</evidence>
<gene>
    <name evidence="15" type="ORF">PHYEVI_LOCUS6964</name>
</gene>
<comment type="cofactor">
    <cofactor evidence="3">
        <name>Fe(2+)</name>
        <dbReference type="ChEBI" id="CHEBI:29033"/>
    </cofactor>
</comment>
<feature type="domain" description="Lariat debranching enzyme C-terminal" evidence="14">
    <location>
        <begin position="235"/>
        <end position="374"/>
    </location>
</feature>
<keyword evidence="6" id="KW-0507">mRNA processing</keyword>
<comment type="function">
    <text evidence="13">Cleaves the 2'-5' phosphodiester linkage at the branch point of lariat intron pre-mRNAs after splicing and converts them into linear molecules that are subsequently degraded. It thereby facilitates ribonucleotide turnover.</text>
</comment>
<keyword evidence="12" id="KW-0539">Nucleus</keyword>
<dbReference type="InterPro" id="IPR041816">
    <property type="entry name" value="Dbr1_N"/>
</dbReference>
<dbReference type="AlphaFoldDB" id="A0A9N9XN62"/>
<evidence type="ECO:0000256" key="8">
    <source>
        <dbReference type="ARBA" id="ARBA00022801"/>
    </source>
</evidence>
<proteinExistence type="inferred from homology"/>
<comment type="similarity">
    <text evidence="5">Belongs to the lariat debranching enzyme family.</text>
</comment>
<dbReference type="GO" id="GO:0008419">
    <property type="term" value="F:RNA lariat debranching enzyme activity"/>
    <property type="evidence" value="ECO:0007669"/>
    <property type="project" value="TreeGrafter"/>
</dbReference>
<dbReference type="PANTHER" id="PTHR12849">
    <property type="entry name" value="RNA LARIAT DEBRANCHING ENZYME"/>
    <property type="match status" value="1"/>
</dbReference>
<dbReference type="GO" id="GO:0000398">
    <property type="term" value="P:mRNA splicing, via spliceosome"/>
    <property type="evidence" value="ECO:0007669"/>
    <property type="project" value="TreeGrafter"/>
</dbReference>
<evidence type="ECO:0000313" key="16">
    <source>
        <dbReference type="Proteomes" id="UP001153712"/>
    </source>
</evidence>
<dbReference type="EMBL" id="OU900096">
    <property type="protein sequence ID" value="CAG9860614.1"/>
    <property type="molecule type" value="Genomic_DNA"/>
</dbReference>
<dbReference type="OrthoDB" id="407609at2759"/>
<evidence type="ECO:0000256" key="5">
    <source>
        <dbReference type="ARBA" id="ARBA00006045"/>
    </source>
</evidence>
<dbReference type="SUPFAM" id="SSF56300">
    <property type="entry name" value="Metallo-dependent phosphatases"/>
    <property type="match status" value="1"/>
</dbReference>
<comment type="subcellular location">
    <subcellularLocation>
        <location evidence="4">Nucleus</location>
    </subcellularLocation>
</comment>
<evidence type="ECO:0000256" key="2">
    <source>
        <dbReference type="ARBA" id="ARBA00001947"/>
    </source>
</evidence>
<name>A0A9N9XN62_PHYSR</name>
<dbReference type="GO" id="GO:0046872">
    <property type="term" value="F:metal ion binding"/>
    <property type="evidence" value="ECO:0007669"/>
    <property type="project" value="UniProtKB-KW"/>
</dbReference>
<dbReference type="GO" id="GO:0005634">
    <property type="term" value="C:nucleus"/>
    <property type="evidence" value="ECO:0007669"/>
    <property type="project" value="UniProtKB-SubCell"/>
</dbReference>
<dbReference type="Pfam" id="PF00149">
    <property type="entry name" value="Metallophos"/>
    <property type="match status" value="1"/>
</dbReference>
<dbReference type="Gene3D" id="3.60.21.10">
    <property type="match status" value="1"/>
</dbReference>
<keyword evidence="8" id="KW-0378">Hydrolase</keyword>
<dbReference type="InterPro" id="IPR007708">
    <property type="entry name" value="DBR1_C"/>
</dbReference>
<protein>
    <recommendedName>
        <fullName evidence="14">Lariat debranching enzyme C-terminal domain-containing protein</fullName>
    </recommendedName>
</protein>
<dbReference type="Proteomes" id="UP001153712">
    <property type="component" value="Chromosome 3"/>
</dbReference>
<evidence type="ECO:0000256" key="3">
    <source>
        <dbReference type="ARBA" id="ARBA00001954"/>
    </source>
</evidence>
<keyword evidence="10" id="KW-0408">Iron</keyword>
<evidence type="ECO:0000256" key="1">
    <source>
        <dbReference type="ARBA" id="ARBA00001936"/>
    </source>
</evidence>
<comment type="cofactor">
    <cofactor evidence="1">
        <name>Mn(2+)</name>
        <dbReference type="ChEBI" id="CHEBI:29035"/>
    </cofactor>
</comment>